<dbReference type="Proteomes" id="UP000612585">
    <property type="component" value="Unassembled WGS sequence"/>
</dbReference>
<dbReference type="InterPro" id="IPR021257">
    <property type="entry name" value="DUF2809"/>
</dbReference>
<evidence type="ECO:0000256" key="1">
    <source>
        <dbReference type="SAM" id="Phobius"/>
    </source>
</evidence>
<feature type="transmembrane region" description="Helical" evidence="1">
    <location>
        <begin position="107"/>
        <end position="124"/>
    </location>
</feature>
<dbReference type="Pfam" id="PF10990">
    <property type="entry name" value="DUF2809"/>
    <property type="match status" value="1"/>
</dbReference>
<dbReference type="AlphaFoldDB" id="A0A8J3ZES8"/>
<evidence type="ECO:0000313" key="2">
    <source>
        <dbReference type="EMBL" id="GIJ62824.1"/>
    </source>
</evidence>
<evidence type="ECO:0000313" key="3">
    <source>
        <dbReference type="Proteomes" id="UP000612585"/>
    </source>
</evidence>
<keyword evidence="1" id="KW-0812">Transmembrane</keyword>
<feature type="transmembrane region" description="Helical" evidence="1">
    <location>
        <begin position="68"/>
        <end position="87"/>
    </location>
</feature>
<keyword evidence="1" id="KW-1133">Transmembrane helix</keyword>
<gene>
    <name evidence="2" type="ORF">Vau01_103400</name>
</gene>
<accession>A0A8J3ZES8</accession>
<dbReference type="RefSeq" id="WP_204008722.1">
    <property type="nucleotide sequence ID" value="NZ_BOPG01000083.1"/>
</dbReference>
<reference evidence="2" key="1">
    <citation type="submission" date="2021-01" db="EMBL/GenBank/DDBJ databases">
        <title>Whole genome shotgun sequence of Virgisporangium aurantiacum NBRC 16421.</title>
        <authorList>
            <person name="Komaki H."/>
            <person name="Tamura T."/>
        </authorList>
    </citation>
    <scope>NUCLEOTIDE SEQUENCE</scope>
    <source>
        <strain evidence="2">NBRC 16421</strain>
    </source>
</reference>
<organism evidence="2 3">
    <name type="scientific">Virgisporangium aurantiacum</name>
    <dbReference type="NCBI Taxonomy" id="175570"/>
    <lineage>
        <taxon>Bacteria</taxon>
        <taxon>Bacillati</taxon>
        <taxon>Actinomycetota</taxon>
        <taxon>Actinomycetes</taxon>
        <taxon>Micromonosporales</taxon>
        <taxon>Micromonosporaceae</taxon>
        <taxon>Virgisporangium</taxon>
    </lineage>
</organism>
<dbReference type="EMBL" id="BOPG01000083">
    <property type="protein sequence ID" value="GIJ62824.1"/>
    <property type="molecule type" value="Genomic_DNA"/>
</dbReference>
<keyword evidence="3" id="KW-1185">Reference proteome</keyword>
<evidence type="ECO:0008006" key="4">
    <source>
        <dbReference type="Google" id="ProtNLM"/>
    </source>
</evidence>
<protein>
    <recommendedName>
        <fullName evidence="4">DUF2809 domain-containing protein</fullName>
    </recommendedName>
</protein>
<keyword evidence="1" id="KW-0472">Membrane</keyword>
<comment type="caution">
    <text evidence="2">The sequence shown here is derived from an EMBL/GenBank/DDBJ whole genome shotgun (WGS) entry which is preliminary data.</text>
</comment>
<feature type="transmembrane region" description="Helical" evidence="1">
    <location>
        <begin position="38"/>
        <end position="56"/>
    </location>
</feature>
<name>A0A8J3ZES8_9ACTN</name>
<sequence>MRVRLLMLAAAAGFLGVALAIRAVSAGALYSNGRLEQYSGTALYASMIYVGALFLWPRLTPWTAGGIALAWCWGAEFFQLTGIPADLSERSLVFRLVLGHQFDAVDLLWYPVGIAPLVVLHLLLKNFRGRRRIGA</sequence>
<proteinExistence type="predicted"/>